<dbReference type="GO" id="GO:0045454">
    <property type="term" value="P:cell redox homeostasis"/>
    <property type="evidence" value="ECO:0007669"/>
    <property type="project" value="TreeGrafter"/>
</dbReference>
<dbReference type="PROSITE" id="PS00194">
    <property type="entry name" value="THIOREDOXIN_1"/>
    <property type="match status" value="1"/>
</dbReference>
<dbReference type="Gene3D" id="3.40.30.10">
    <property type="entry name" value="Glutaredoxin"/>
    <property type="match status" value="1"/>
</dbReference>
<evidence type="ECO:0000256" key="2">
    <source>
        <dbReference type="ARBA" id="ARBA00022448"/>
    </source>
</evidence>
<dbReference type="NCBIfam" id="TIGR01068">
    <property type="entry name" value="thioredoxin"/>
    <property type="match status" value="1"/>
</dbReference>
<dbReference type="InterPro" id="IPR036249">
    <property type="entry name" value="Thioredoxin-like_sf"/>
</dbReference>
<feature type="site" description="Contributes to redox potential value" evidence="8">
    <location>
        <position position="35"/>
    </location>
</feature>
<dbReference type="RefSeq" id="WP_015332056.1">
    <property type="nucleotide sequence ID" value="NC_020054.1"/>
</dbReference>
<dbReference type="AlphaFoldDB" id="I0KA04"/>
<organism evidence="11 12">
    <name type="scientific">Fibrella aestuarina BUZ 2</name>
    <dbReference type="NCBI Taxonomy" id="1166018"/>
    <lineage>
        <taxon>Bacteria</taxon>
        <taxon>Pseudomonadati</taxon>
        <taxon>Bacteroidota</taxon>
        <taxon>Cytophagia</taxon>
        <taxon>Cytophagales</taxon>
        <taxon>Spirosomataceae</taxon>
        <taxon>Fibrella</taxon>
    </lineage>
</organism>
<feature type="active site" description="Nucleophile" evidence="8">
    <location>
        <position position="37"/>
    </location>
</feature>
<dbReference type="eggNOG" id="COG3118">
    <property type="taxonomic scope" value="Bacteria"/>
</dbReference>
<evidence type="ECO:0000259" key="10">
    <source>
        <dbReference type="PROSITE" id="PS51352"/>
    </source>
</evidence>
<dbReference type="InterPro" id="IPR005746">
    <property type="entry name" value="Thioredoxin"/>
</dbReference>
<dbReference type="PRINTS" id="PR00421">
    <property type="entry name" value="THIOREDOXIN"/>
</dbReference>
<evidence type="ECO:0000313" key="11">
    <source>
        <dbReference type="EMBL" id="CCH00957.1"/>
    </source>
</evidence>
<dbReference type="EMBL" id="HE796683">
    <property type="protein sequence ID" value="CCH00957.1"/>
    <property type="molecule type" value="Genomic_DNA"/>
</dbReference>
<evidence type="ECO:0000256" key="7">
    <source>
        <dbReference type="PIRNR" id="PIRNR000077"/>
    </source>
</evidence>
<dbReference type="HOGENOM" id="CLU_090389_10_1_10"/>
<evidence type="ECO:0000256" key="8">
    <source>
        <dbReference type="PIRSR" id="PIRSR000077-1"/>
    </source>
</evidence>
<evidence type="ECO:0000313" key="12">
    <source>
        <dbReference type="Proteomes" id="UP000011058"/>
    </source>
</evidence>
<dbReference type="SUPFAM" id="SSF52833">
    <property type="entry name" value="Thioredoxin-like"/>
    <property type="match status" value="1"/>
</dbReference>
<evidence type="ECO:0000256" key="5">
    <source>
        <dbReference type="ARBA" id="ARBA00023284"/>
    </source>
</evidence>
<feature type="site" description="Contributes to redox potential value" evidence="8">
    <location>
        <position position="36"/>
    </location>
</feature>
<dbReference type="PROSITE" id="PS51352">
    <property type="entry name" value="THIOREDOXIN_2"/>
    <property type="match status" value="1"/>
</dbReference>
<feature type="active site" description="Nucleophile" evidence="8">
    <location>
        <position position="34"/>
    </location>
</feature>
<sequence>MALGSRAIEATDANFNELINSDKPVLVDFWAEWCGPCKMIGPVVEQLADEYDGQAVIAKMDVDQHSQVPAQFGIRSIPTLMVFKNGQMVDKVIGAVPKSVLEQKLKAQIA</sequence>
<dbReference type="Proteomes" id="UP000011058">
    <property type="component" value="Chromosome"/>
</dbReference>
<gene>
    <name evidence="11" type="ORF">FAES_2948</name>
</gene>
<reference evidence="11 12" key="1">
    <citation type="journal article" date="2012" name="J. Bacteriol.">
        <title>Genome Sequence of Fibrella aestuarina BUZ 2T, a Filamentous Marine Bacterium.</title>
        <authorList>
            <person name="Filippini M."/>
            <person name="Qi W."/>
            <person name="Blom J."/>
            <person name="Goesmann A."/>
            <person name="Smits T.H."/>
            <person name="Bagheri H.C."/>
        </authorList>
    </citation>
    <scope>NUCLEOTIDE SEQUENCE [LARGE SCALE GENOMIC DNA]</scope>
    <source>
        <strain evidence="12">BUZ 2T</strain>
    </source>
</reference>
<dbReference type="STRING" id="1166018.FAES_2948"/>
<dbReference type="InterPro" id="IPR013766">
    <property type="entry name" value="Thioredoxin_domain"/>
</dbReference>
<feature type="domain" description="Thioredoxin" evidence="10">
    <location>
        <begin position="1"/>
        <end position="110"/>
    </location>
</feature>
<dbReference type="CDD" id="cd02947">
    <property type="entry name" value="TRX_family"/>
    <property type="match status" value="1"/>
</dbReference>
<keyword evidence="12" id="KW-1185">Reference proteome</keyword>
<dbReference type="OrthoDB" id="9790390at2"/>
<keyword evidence="2" id="KW-0813">Transport</keyword>
<name>I0KA04_9BACT</name>
<dbReference type="KEGG" id="fae:FAES_2948"/>
<dbReference type="FunFam" id="3.40.30.10:FF:000001">
    <property type="entry name" value="Thioredoxin"/>
    <property type="match status" value="1"/>
</dbReference>
<accession>I0KA04</accession>
<feature type="site" description="Deprotonates C-terminal active site Cys" evidence="8">
    <location>
        <position position="28"/>
    </location>
</feature>
<evidence type="ECO:0000256" key="4">
    <source>
        <dbReference type="ARBA" id="ARBA00023157"/>
    </source>
</evidence>
<feature type="disulfide bond" description="Redox-active" evidence="9">
    <location>
        <begin position="34"/>
        <end position="37"/>
    </location>
</feature>
<proteinExistence type="inferred from homology"/>
<dbReference type="PIRSF" id="PIRSF000077">
    <property type="entry name" value="Thioredoxin"/>
    <property type="match status" value="1"/>
</dbReference>
<dbReference type="PANTHER" id="PTHR45663:SF11">
    <property type="entry name" value="GEO12009P1"/>
    <property type="match status" value="1"/>
</dbReference>
<dbReference type="GO" id="GO:0015035">
    <property type="term" value="F:protein-disulfide reductase activity"/>
    <property type="evidence" value="ECO:0007669"/>
    <property type="project" value="UniProtKB-UniRule"/>
</dbReference>
<dbReference type="PANTHER" id="PTHR45663">
    <property type="entry name" value="GEO12009P1"/>
    <property type="match status" value="1"/>
</dbReference>
<protein>
    <recommendedName>
        <fullName evidence="6 7">Thioredoxin</fullName>
    </recommendedName>
</protein>
<evidence type="ECO:0000256" key="6">
    <source>
        <dbReference type="NCBIfam" id="TIGR01068"/>
    </source>
</evidence>
<dbReference type="PATRIC" id="fig|1166018.3.peg.4717"/>
<evidence type="ECO:0000256" key="1">
    <source>
        <dbReference type="ARBA" id="ARBA00008987"/>
    </source>
</evidence>
<evidence type="ECO:0000256" key="9">
    <source>
        <dbReference type="PIRSR" id="PIRSR000077-4"/>
    </source>
</evidence>
<dbReference type="GO" id="GO:0005829">
    <property type="term" value="C:cytosol"/>
    <property type="evidence" value="ECO:0007669"/>
    <property type="project" value="TreeGrafter"/>
</dbReference>
<comment type="similarity">
    <text evidence="1 7">Belongs to the thioredoxin family.</text>
</comment>
<dbReference type="Pfam" id="PF00085">
    <property type="entry name" value="Thioredoxin"/>
    <property type="match status" value="1"/>
</dbReference>
<keyword evidence="3" id="KW-0249">Electron transport</keyword>
<keyword evidence="4 9" id="KW-1015">Disulfide bond</keyword>
<keyword evidence="5 9" id="KW-0676">Redox-active center</keyword>
<dbReference type="InterPro" id="IPR017937">
    <property type="entry name" value="Thioredoxin_CS"/>
</dbReference>
<evidence type="ECO:0000256" key="3">
    <source>
        <dbReference type="ARBA" id="ARBA00022982"/>
    </source>
</evidence>